<feature type="coiled-coil region" evidence="1">
    <location>
        <begin position="10"/>
        <end position="44"/>
    </location>
</feature>
<accession>A0ABS3H1X6</accession>
<gene>
    <name evidence="3" type="ORF">JZO69_14345</name>
</gene>
<reference evidence="3 4" key="1">
    <citation type="submission" date="2021-03" db="EMBL/GenBank/DDBJ databases">
        <title>Enterococcal diversity collection.</title>
        <authorList>
            <person name="Gilmore M.S."/>
            <person name="Schwartzman J."/>
            <person name="Van Tyne D."/>
            <person name="Martin M."/>
            <person name="Earl A.M."/>
            <person name="Manson A.L."/>
            <person name="Straub T."/>
            <person name="Salamzade R."/>
            <person name="Saavedra J."/>
            <person name="Lebreton F."/>
            <person name="Prichula J."/>
            <person name="Schaufler K."/>
            <person name="Gaca A."/>
            <person name="Sgardioli B."/>
            <person name="Wagenaar J."/>
            <person name="Strong T."/>
        </authorList>
    </citation>
    <scope>NUCLEOTIDE SEQUENCE [LARGE SCALE GENOMIC DNA]</scope>
    <source>
        <strain evidence="3 4">DIV0869a</strain>
    </source>
</reference>
<organism evidence="3 4">
    <name type="scientific">Candidatus Enterococcus ikei</name>
    <dbReference type="NCBI Taxonomy" id="2815326"/>
    <lineage>
        <taxon>Bacteria</taxon>
        <taxon>Bacillati</taxon>
        <taxon>Bacillota</taxon>
        <taxon>Bacilli</taxon>
        <taxon>Lactobacillales</taxon>
        <taxon>Enterococcaceae</taxon>
        <taxon>Enterococcus</taxon>
    </lineage>
</organism>
<protein>
    <submittedName>
        <fullName evidence="3">Uncharacterized protein</fullName>
    </submittedName>
</protein>
<sequence length="101" mass="11589">MGKKKNQSNLERFKVRLDEAIVKRDKLNDDIKKLRQQITEEESKEFRSVIEEMKLSFEEALVLLRKGTNDSVLGTSFSTNTQSSETTSSNPLEKENGHETV</sequence>
<evidence type="ECO:0000313" key="4">
    <source>
        <dbReference type="Proteomes" id="UP000664632"/>
    </source>
</evidence>
<feature type="compositionally biased region" description="Low complexity" evidence="2">
    <location>
        <begin position="75"/>
        <end position="89"/>
    </location>
</feature>
<name>A0ABS3H1X6_9ENTE</name>
<evidence type="ECO:0000256" key="2">
    <source>
        <dbReference type="SAM" id="MobiDB-lite"/>
    </source>
</evidence>
<dbReference type="EMBL" id="JAFLWD010000037">
    <property type="protein sequence ID" value="MBO0441544.1"/>
    <property type="molecule type" value="Genomic_DNA"/>
</dbReference>
<proteinExistence type="predicted"/>
<feature type="region of interest" description="Disordered" evidence="2">
    <location>
        <begin position="71"/>
        <end position="101"/>
    </location>
</feature>
<evidence type="ECO:0000313" key="3">
    <source>
        <dbReference type="EMBL" id="MBO0441544.1"/>
    </source>
</evidence>
<dbReference type="Proteomes" id="UP000664632">
    <property type="component" value="Unassembled WGS sequence"/>
</dbReference>
<dbReference type="RefSeq" id="WP_207113520.1">
    <property type="nucleotide sequence ID" value="NZ_JAFLWD010000037.1"/>
</dbReference>
<feature type="compositionally biased region" description="Basic and acidic residues" evidence="2">
    <location>
        <begin position="92"/>
        <end position="101"/>
    </location>
</feature>
<keyword evidence="4" id="KW-1185">Reference proteome</keyword>
<comment type="caution">
    <text evidence="3">The sequence shown here is derived from an EMBL/GenBank/DDBJ whole genome shotgun (WGS) entry which is preliminary data.</text>
</comment>
<keyword evidence="1" id="KW-0175">Coiled coil</keyword>
<evidence type="ECO:0000256" key="1">
    <source>
        <dbReference type="SAM" id="Coils"/>
    </source>
</evidence>